<sequence>MKKILIALVAVAAASPALAISRYNTPGMACESIRNALRNEGAAVLRYPSKNKAGLTLYDRYVRSSSQCSIDEYAERAYVPSRDNDRCPVLRCERLPEPDDAWPMRVVPRNLKL</sequence>
<keyword evidence="1" id="KW-0732">Signal</keyword>
<dbReference type="Proteomes" id="UP000584824">
    <property type="component" value="Unassembled WGS sequence"/>
</dbReference>
<gene>
    <name evidence="2" type="ORF">GGQ66_001316</name>
</gene>
<evidence type="ECO:0000313" key="3">
    <source>
        <dbReference type="Proteomes" id="UP000584824"/>
    </source>
</evidence>
<organism evidence="2 3">
    <name type="scientific">Allorhizobium borbori</name>
    <dbReference type="NCBI Taxonomy" id="485907"/>
    <lineage>
        <taxon>Bacteria</taxon>
        <taxon>Pseudomonadati</taxon>
        <taxon>Pseudomonadota</taxon>
        <taxon>Alphaproteobacteria</taxon>
        <taxon>Hyphomicrobiales</taxon>
        <taxon>Rhizobiaceae</taxon>
        <taxon>Rhizobium/Agrobacterium group</taxon>
        <taxon>Allorhizobium</taxon>
    </lineage>
</organism>
<protein>
    <submittedName>
        <fullName evidence="2">Uncharacterized protein</fullName>
    </submittedName>
</protein>
<accession>A0A7W6P0R2</accession>
<proteinExistence type="predicted"/>
<evidence type="ECO:0000256" key="1">
    <source>
        <dbReference type="SAM" id="SignalP"/>
    </source>
</evidence>
<feature type="signal peptide" evidence="1">
    <location>
        <begin position="1"/>
        <end position="19"/>
    </location>
</feature>
<evidence type="ECO:0000313" key="2">
    <source>
        <dbReference type="EMBL" id="MBB4102773.1"/>
    </source>
</evidence>
<comment type="caution">
    <text evidence="2">The sequence shown here is derived from an EMBL/GenBank/DDBJ whole genome shotgun (WGS) entry which is preliminary data.</text>
</comment>
<dbReference type="EMBL" id="JACIDU010000004">
    <property type="protein sequence ID" value="MBB4102773.1"/>
    <property type="molecule type" value="Genomic_DNA"/>
</dbReference>
<reference evidence="2 3" key="1">
    <citation type="submission" date="2020-08" db="EMBL/GenBank/DDBJ databases">
        <title>Genomic Encyclopedia of Type Strains, Phase IV (KMG-IV): sequencing the most valuable type-strain genomes for metagenomic binning, comparative biology and taxonomic classification.</title>
        <authorList>
            <person name="Goeker M."/>
        </authorList>
    </citation>
    <scope>NUCLEOTIDE SEQUENCE [LARGE SCALE GENOMIC DNA]</scope>
    <source>
        <strain evidence="2 3">DSM 26385</strain>
    </source>
</reference>
<dbReference type="RefSeq" id="WP_183790679.1">
    <property type="nucleotide sequence ID" value="NZ_JACIDU010000004.1"/>
</dbReference>
<feature type="chain" id="PRO_5030969722" evidence="1">
    <location>
        <begin position="20"/>
        <end position="113"/>
    </location>
</feature>
<dbReference type="AlphaFoldDB" id="A0A7W6P0R2"/>
<name>A0A7W6P0R2_9HYPH</name>
<keyword evidence="3" id="KW-1185">Reference proteome</keyword>